<dbReference type="KEGG" id="pgri:PgNI_07440"/>
<evidence type="ECO:0000256" key="1">
    <source>
        <dbReference type="SAM" id="MobiDB-lite"/>
    </source>
</evidence>
<reference evidence="4" key="3">
    <citation type="submission" date="2025-08" db="UniProtKB">
        <authorList>
            <consortium name="RefSeq"/>
        </authorList>
    </citation>
    <scope>IDENTIFICATION</scope>
    <source>
        <strain evidence="4">NI907</strain>
    </source>
</reference>
<organism evidence="3 4">
    <name type="scientific">Pyricularia grisea</name>
    <name type="common">Crabgrass-specific blast fungus</name>
    <name type="synonym">Magnaporthe grisea</name>
    <dbReference type="NCBI Taxonomy" id="148305"/>
    <lineage>
        <taxon>Eukaryota</taxon>
        <taxon>Fungi</taxon>
        <taxon>Dikarya</taxon>
        <taxon>Ascomycota</taxon>
        <taxon>Pezizomycotina</taxon>
        <taxon>Sordariomycetes</taxon>
        <taxon>Sordariomycetidae</taxon>
        <taxon>Magnaporthales</taxon>
        <taxon>Pyriculariaceae</taxon>
        <taxon>Pyricularia</taxon>
    </lineage>
</organism>
<feature type="chain" id="PRO_5027665805" description="Secreted protein" evidence="2">
    <location>
        <begin position="17"/>
        <end position="119"/>
    </location>
</feature>
<feature type="signal peptide" evidence="2">
    <location>
        <begin position="1"/>
        <end position="16"/>
    </location>
</feature>
<name>A0A6P8B132_PYRGI</name>
<reference evidence="4" key="1">
    <citation type="journal article" date="2019" name="Mol. Biol. Evol.">
        <title>Blast fungal genomes show frequent chromosomal changes, gene gains and losses, and effector gene turnover.</title>
        <authorList>
            <person name="Gomez Luciano L.B."/>
            <person name="Jason Tsai I."/>
            <person name="Chuma I."/>
            <person name="Tosa Y."/>
            <person name="Chen Y.H."/>
            <person name="Li J.Y."/>
            <person name="Li M.Y."/>
            <person name="Jade Lu M.Y."/>
            <person name="Nakayashiki H."/>
            <person name="Li W.H."/>
        </authorList>
    </citation>
    <scope>NUCLEOTIDE SEQUENCE</scope>
    <source>
        <strain evidence="4">NI907</strain>
    </source>
</reference>
<evidence type="ECO:0008006" key="5">
    <source>
        <dbReference type="Google" id="ProtNLM"/>
    </source>
</evidence>
<reference evidence="4" key="2">
    <citation type="submission" date="2019-10" db="EMBL/GenBank/DDBJ databases">
        <authorList>
            <consortium name="NCBI Genome Project"/>
        </authorList>
    </citation>
    <scope>NUCLEOTIDE SEQUENCE</scope>
    <source>
        <strain evidence="4">NI907</strain>
    </source>
</reference>
<dbReference type="AlphaFoldDB" id="A0A6P8B132"/>
<evidence type="ECO:0000313" key="4">
    <source>
        <dbReference type="RefSeq" id="XP_030980744.1"/>
    </source>
</evidence>
<sequence length="119" mass="13396">MATLTLIAPLFGLITAHICFCLSASSFPTATTDYLKLRMLRVAHDETYHQYQSFPTRRACHSAPEQSDFSFPVPLYPPGHFPPPPRETMAFPGGKREEVKTAPTRCPDLREFGELAKRD</sequence>
<evidence type="ECO:0000256" key="2">
    <source>
        <dbReference type="SAM" id="SignalP"/>
    </source>
</evidence>
<protein>
    <recommendedName>
        <fullName evidence="5">Secreted protein</fullName>
    </recommendedName>
</protein>
<evidence type="ECO:0000313" key="3">
    <source>
        <dbReference type="Proteomes" id="UP000515153"/>
    </source>
</evidence>
<proteinExistence type="predicted"/>
<gene>
    <name evidence="4" type="ORF">PgNI_07440</name>
</gene>
<feature type="region of interest" description="Disordered" evidence="1">
    <location>
        <begin position="82"/>
        <end position="104"/>
    </location>
</feature>
<accession>A0A6P8B132</accession>
<keyword evidence="3" id="KW-1185">Reference proteome</keyword>
<dbReference type="Proteomes" id="UP000515153">
    <property type="component" value="Unplaced"/>
</dbReference>
<dbReference type="GeneID" id="41962361"/>
<keyword evidence="2" id="KW-0732">Signal</keyword>
<dbReference type="RefSeq" id="XP_030980744.1">
    <property type="nucleotide sequence ID" value="XM_031127452.1"/>
</dbReference>